<dbReference type="GO" id="GO:0005085">
    <property type="term" value="F:guanyl-nucleotide exchange factor activity"/>
    <property type="evidence" value="ECO:0007669"/>
    <property type="project" value="TreeGrafter"/>
</dbReference>
<feature type="repeat" description="RCC1" evidence="1">
    <location>
        <begin position="95"/>
        <end position="152"/>
    </location>
</feature>
<evidence type="ECO:0000313" key="3">
    <source>
        <dbReference type="Proteomes" id="UP000006671"/>
    </source>
</evidence>
<dbReference type="KEGG" id="ngr:NAEGRDRAFT_76680"/>
<dbReference type="eggNOG" id="KOG0941">
    <property type="taxonomic scope" value="Eukaryota"/>
</dbReference>
<dbReference type="VEuPathDB" id="AmoebaDB:NAEGRDRAFT_76680"/>
<dbReference type="GeneID" id="8860361"/>
<feature type="non-terminal residue" evidence="2">
    <location>
        <position position="306"/>
    </location>
</feature>
<dbReference type="PANTHER" id="PTHR45982:SF1">
    <property type="entry name" value="REGULATOR OF CHROMOSOME CONDENSATION"/>
    <property type="match status" value="1"/>
</dbReference>
<dbReference type="InterPro" id="IPR000408">
    <property type="entry name" value="Reg_chr_condens"/>
</dbReference>
<dbReference type="Gene3D" id="2.130.10.30">
    <property type="entry name" value="Regulator of chromosome condensation 1/beta-lactamase-inhibitor protein II"/>
    <property type="match status" value="1"/>
</dbReference>
<accession>D2W5I9</accession>
<keyword evidence="3" id="KW-1185">Reference proteome</keyword>
<organism evidence="3">
    <name type="scientific">Naegleria gruberi</name>
    <name type="common">Amoeba</name>
    <dbReference type="NCBI Taxonomy" id="5762"/>
    <lineage>
        <taxon>Eukaryota</taxon>
        <taxon>Discoba</taxon>
        <taxon>Heterolobosea</taxon>
        <taxon>Tetramitia</taxon>
        <taxon>Eutetramitia</taxon>
        <taxon>Vahlkampfiidae</taxon>
        <taxon>Naegleria</taxon>
    </lineage>
</organism>
<dbReference type="RefSeq" id="XP_002668407.1">
    <property type="nucleotide sequence ID" value="XM_002668361.1"/>
</dbReference>
<proteinExistence type="predicted"/>
<dbReference type="OMA" id="MYENKLN"/>
<sequence length="306" mass="32891">MYENKLNIYNNKQGSTLYLVGELMSLSHAVFPGEHVFKVSSTSVSEFEPFKIDDTNSDLTKIADAIYQKVVHLPNINVVKVISGRHHTHLITFEGRILSFGTNAHGELCCGVSGALGGSPIRGLIRAEGVINEYKIIDGAGGGYHSIFISIDGSVFVNGSNSANQLGISDTESQKKPVKLPSDYFDGQPICKVGANNTHSVFITRNSQVYVAGSDSNGCCAGIKSSSVPLLLKFPIQFTPIDVSCGYDDTKFLTSQGVVLGCGCGSHGTAVIDDSTNETTNLKYQFEGFTDIIKISNGYFCQSFQT</sequence>
<dbReference type="Pfam" id="PF00415">
    <property type="entry name" value="RCC1"/>
    <property type="match status" value="1"/>
</dbReference>
<protein>
    <submittedName>
        <fullName evidence="2">Predicted protein</fullName>
    </submittedName>
</protein>
<dbReference type="PROSITE" id="PS50012">
    <property type="entry name" value="RCC1_3"/>
    <property type="match status" value="2"/>
</dbReference>
<gene>
    <name evidence="2" type="ORF">NAEGRDRAFT_76680</name>
</gene>
<name>D2W5I9_NAEGR</name>
<dbReference type="InterPro" id="IPR051553">
    <property type="entry name" value="Ran_GTPase-activating"/>
</dbReference>
<dbReference type="STRING" id="5762.D2W5I9"/>
<dbReference type="Proteomes" id="UP000006671">
    <property type="component" value="Unassembled WGS sequence"/>
</dbReference>
<dbReference type="EMBL" id="GG739081">
    <property type="protein sequence ID" value="EFC35663.1"/>
    <property type="molecule type" value="Genomic_DNA"/>
</dbReference>
<dbReference type="InParanoid" id="D2W5I9"/>
<dbReference type="OrthoDB" id="239701at2759"/>
<evidence type="ECO:0000256" key="1">
    <source>
        <dbReference type="PROSITE-ProRule" id="PRU00235"/>
    </source>
</evidence>
<dbReference type="PANTHER" id="PTHR45982">
    <property type="entry name" value="REGULATOR OF CHROMOSOME CONDENSATION"/>
    <property type="match status" value="1"/>
</dbReference>
<dbReference type="GO" id="GO:0005737">
    <property type="term" value="C:cytoplasm"/>
    <property type="evidence" value="ECO:0007669"/>
    <property type="project" value="TreeGrafter"/>
</dbReference>
<feature type="repeat" description="RCC1" evidence="1">
    <location>
        <begin position="153"/>
        <end position="206"/>
    </location>
</feature>
<reference evidence="2 3" key="1">
    <citation type="journal article" date="2010" name="Cell">
        <title>The genome of Naegleria gruberi illuminates early eukaryotic versatility.</title>
        <authorList>
            <person name="Fritz-Laylin L.K."/>
            <person name="Prochnik S.E."/>
            <person name="Ginger M.L."/>
            <person name="Dacks J.B."/>
            <person name="Carpenter M.L."/>
            <person name="Field M.C."/>
            <person name="Kuo A."/>
            <person name="Paredez A."/>
            <person name="Chapman J."/>
            <person name="Pham J."/>
            <person name="Shu S."/>
            <person name="Neupane R."/>
            <person name="Cipriano M."/>
            <person name="Mancuso J."/>
            <person name="Tu H."/>
            <person name="Salamov A."/>
            <person name="Lindquist E."/>
            <person name="Shapiro H."/>
            <person name="Lucas S."/>
            <person name="Grigoriev I.V."/>
            <person name="Cande W.Z."/>
            <person name="Fulton C."/>
            <person name="Rokhsar D.S."/>
            <person name="Dawson S.C."/>
        </authorList>
    </citation>
    <scope>NUCLEOTIDE SEQUENCE [LARGE SCALE GENOMIC DNA]</scope>
    <source>
        <strain evidence="2 3">NEG-M</strain>
    </source>
</reference>
<dbReference type="AlphaFoldDB" id="D2W5I9"/>
<dbReference type="InterPro" id="IPR009091">
    <property type="entry name" value="RCC1/BLIP-II"/>
</dbReference>
<dbReference type="SUPFAM" id="SSF50985">
    <property type="entry name" value="RCC1/BLIP-II"/>
    <property type="match status" value="1"/>
</dbReference>
<evidence type="ECO:0000313" key="2">
    <source>
        <dbReference type="EMBL" id="EFC35663.1"/>
    </source>
</evidence>